<keyword evidence="11" id="KW-0460">Magnesium</keyword>
<evidence type="ECO:0000259" key="19">
    <source>
        <dbReference type="Pfam" id="PF20750"/>
    </source>
</evidence>
<keyword evidence="21" id="KW-1185">Reference proteome</keyword>
<keyword evidence="12" id="KW-0694">RNA-binding</keyword>
<evidence type="ECO:0000259" key="16">
    <source>
        <dbReference type="Pfam" id="PF04926"/>
    </source>
</evidence>
<keyword evidence="7" id="KW-0808">Transferase</keyword>
<dbReference type="Gene3D" id="3.30.460.10">
    <property type="entry name" value="Beta Polymerase, domain 2"/>
    <property type="match status" value="1"/>
</dbReference>
<keyword evidence="14" id="KW-0539">Nucleus</keyword>
<evidence type="ECO:0000256" key="4">
    <source>
        <dbReference type="ARBA" id="ARBA00010912"/>
    </source>
</evidence>
<keyword evidence="9" id="KW-0547">Nucleotide-binding</keyword>
<evidence type="ECO:0000256" key="7">
    <source>
        <dbReference type="ARBA" id="ARBA00022679"/>
    </source>
</evidence>
<dbReference type="GO" id="GO:0005524">
    <property type="term" value="F:ATP binding"/>
    <property type="evidence" value="ECO:0007669"/>
    <property type="project" value="UniProtKB-KW"/>
</dbReference>
<reference evidence="21" key="1">
    <citation type="submission" date="2017-03" db="EMBL/GenBank/DDBJ databases">
        <authorList>
            <person name="Sharma R."/>
            <person name="Thines M."/>
        </authorList>
    </citation>
    <scope>NUCLEOTIDE SEQUENCE [LARGE SCALE GENOMIC DNA]</scope>
</reference>
<dbReference type="InterPro" id="IPR048840">
    <property type="entry name" value="PolA_pol_NTPase"/>
</dbReference>
<dbReference type="FunFam" id="3.30.460.10:FF:000002">
    <property type="entry name" value="Poly(A) polymerase alpha, putative"/>
    <property type="match status" value="1"/>
</dbReference>
<evidence type="ECO:0000259" key="18">
    <source>
        <dbReference type="Pfam" id="PF09994"/>
    </source>
</evidence>
<dbReference type="InterPro" id="IPR007012">
    <property type="entry name" value="PolA_pol_cen_dom"/>
</dbReference>
<keyword evidence="6" id="KW-0507">mRNA processing</keyword>
<evidence type="ECO:0000256" key="1">
    <source>
        <dbReference type="ARBA" id="ARBA00001936"/>
    </source>
</evidence>
<dbReference type="SUPFAM" id="SSF81631">
    <property type="entry name" value="PAP/OAS1 substrate-binding domain"/>
    <property type="match status" value="1"/>
</dbReference>
<name>A0A1W5DEJ3_9LECA</name>
<dbReference type="Proteomes" id="UP000192927">
    <property type="component" value="Unassembled WGS sequence"/>
</dbReference>
<organism evidence="20 21">
    <name type="scientific">Lasallia pustulata</name>
    <dbReference type="NCBI Taxonomy" id="136370"/>
    <lineage>
        <taxon>Eukaryota</taxon>
        <taxon>Fungi</taxon>
        <taxon>Dikarya</taxon>
        <taxon>Ascomycota</taxon>
        <taxon>Pezizomycotina</taxon>
        <taxon>Lecanoromycetes</taxon>
        <taxon>OSLEUM clade</taxon>
        <taxon>Umbilicariomycetidae</taxon>
        <taxon>Umbilicariales</taxon>
        <taxon>Umbilicariaceae</taxon>
        <taxon>Lasallia</taxon>
    </lineage>
</organism>
<feature type="compositionally biased region" description="Pro residues" evidence="15">
    <location>
        <begin position="608"/>
        <end position="617"/>
    </location>
</feature>
<keyword evidence="13" id="KW-0464">Manganese</keyword>
<dbReference type="GO" id="GO:0003723">
    <property type="term" value="F:RNA binding"/>
    <property type="evidence" value="ECO:0007669"/>
    <property type="project" value="UniProtKB-KW"/>
</dbReference>
<sequence>MAVQQQGRQWLGVTPPINLNLPTDAELAANDALITELKRQNNFESTEETERRKKTLQSIQKITVEFVKHVSKKKGLPQPMIDAAGGKIFTYGSYRLGVYGPGSDIDTLVVVPKHVTREDFFEDFPPILERMAPLGAIEEMTPVPDAFVPIIKLEFSGISIDLIFARLAVPSVPLTLDLKDKSLLRGVEERDLRSLNGTRVTDEILELVPQQKTFRTALRGVKLWAQRRAIYANVMGFPGGVAWAMLVARVCQLYPQATGSVIIGKFFRIIGQWKWPTPVLLKTIEDGPLQVRVWNPKIYNGDRFHLMPIITPAYPSMCATHNITMSTKKIIVRELERGGDIVDKVFTGQLQWKDLFARHAFFTQGYKYYLGIIAASRSKDAQLVWSGLVESKVRLLVSSLETQGSIELAHPFNKGFERVHHCSDENEIEAVFCGDLRYQATNIKTETTDLINDPKHTAAAEGGAGEIAMPNGNVAAASDGSGKHTIYTTTYYIGIELVQNGTKKLDITYQTREFKDICIGWQNYNHDLNSLNIVHTRNYDLPADVFEPGEVRPTRPKKILKRAEPLVKKRKLDTIELEESAQTQNGSKRQRSANMVTASLGTKLNLHPTPPAAPPPRAESKKHNMNGTSRPMASAGATSTIALALLGTYTALSLPPPHAPARATERGKISCSKDTSFPNGNSSLLSRARTSSIEKTYEKDPRPREVVMEPSTLSPKFKRLIIGCDGTWMDSDNGFEKDSYWPWNSNGQLQVPSNVTRISRAIKECSADGTIPQIVYYQAGIGTRNNFYDHIIGGGTGAGISENIREAYAFLAHNYQHGDEIFLIGFSRGAFTARSIAGLIASVGLLTKKGMMDFYEVFKDWENQMTPGYVSKFPDIPFANKPKITDPRYVAELERQNLSRTNIPVRAVAVWDTVGSLGIPNLGMWPQSTKEYSFVNTEVSPNIEYAFHALALDEHRRPFSPTIWEQPDGQAYPRVMKQCWFPGVHSNVGGGYADTQSADITMAWMVNQLKPLIDFNLDYLLEQQEMNVNHYKKRGESIRPWGCGQINESYGGLERIAGSQVRTPGLYTATDPSTGRDTGRPLRNTNESIHASVRLRWDGNDLDREDKGAYRPKALDGWTLKSAAVNVGAAGDIGFAWEHKSQGKEGRRVLREDKLGEVEKILLKTSPSMAERLLTGGVGPGWINGKKLERRN</sequence>
<feature type="domain" description="T6SS Phospholipase effector Tle1-like catalytic" evidence="18">
    <location>
        <begin position="718"/>
        <end position="1008"/>
    </location>
</feature>
<evidence type="ECO:0000313" key="21">
    <source>
        <dbReference type="Proteomes" id="UP000192927"/>
    </source>
</evidence>
<dbReference type="GO" id="GO:0005634">
    <property type="term" value="C:nucleus"/>
    <property type="evidence" value="ECO:0007669"/>
    <property type="project" value="UniProtKB-SubCell"/>
</dbReference>
<dbReference type="InterPro" id="IPR018712">
    <property type="entry name" value="Tle1-like_cat"/>
</dbReference>
<keyword evidence="8" id="KW-0479">Metal-binding</keyword>
<evidence type="ECO:0000256" key="2">
    <source>
        <dbReference type="ARBA" id="ARBA00001946"/>
    </source>
</evidence>
<dbReference type="GO" id="GO:0031123">
    <property type="term" value="P:RNA 3'-end processing"/>
    <property type="evidence" value="ECO:0007669"/>
    <property type="project" value="InterPro"/>
</dbReference>
<dbReference type="InterPro" id="IPR043519">
    <property type="entry name" value="NT_sf"/>
</dbReference>
<proteinExistence type="inferred from homology"/>
<dbReference type="GO" id="GO:1990817">
    <property type="term" value="F:poly(A) RNA polymerase activity"/>
    <property type="evidence" value="ECO:0007669"/>
    <property type="project" value="UniProtKB-EC"/>
</dbReference>
<feature type="domain" description="Poly(A) polymerase central" evidence="17">
    <location>
        <begin position="213"/>
        <end position="357"/>
    </location>
</feature>
<protein>
    <recommendedName>
        <fullName evidence="5">polynucleotide adenylyltransferase</fullName>
        <ecNumber evidence="5">2.7.7.19</ecNumber>
    </recommendedName>
</protein>
<feature type="region of interest" description="Disordered" evidence="15">
    <location>
        <begin position="601"/>
        <end position="634"/>
    </location>
</feature>
<accession>A0A1W5DEJ3</accession>
<dbReference type="Gene3D" id="1.10.1410.10">
    <property type="match status" value="1"/>
</dbReference>
<dbReference type="CDD" id="cd05402">
    <property type="entry name" value="NT_PAP_TUTase"/>
    <property type="match status" value="1"/>
</dbReference>
<feature type="domain" description="Poly(A) polymerase RNA-binding" evidence="16">
    <location>
        <begin position="361"/>
        <end position="554"/>
    </location>
</feature>
<dbReference type="EMBL" id="FWEW01003840">
    <property type="protein sequence ID" value="SLM41405.1"/>
    <property type="molecule type" value="Genomic_DNA"/>
</dbReference>
<dbReference type="Pfam" id="PF04928">
    <property type="entry name" value="PAP_central"/>
    <property type="match status" value="1"/>
</dbReference>
<dbReference type="Gene3D" id="3.30.70.590">
    <property type="entry name" value="Poly(A) polymerase predicted RNA binding domain"/>
    <property type="match status" value="1"/>
</dbReference>
<evidence type="ECO:0000256" key="8">
    <source>
        <dbReference type="ARBA" id="ARBA00022723"/>
    </source>
</evidence>
<comment type="cofactor">
    <cofactor evidence="2">
        <name>Mg(2+)</name>
        <dbReference type="ChEBI" id="CHEBI:18420"/>
    </cofactor>
</comment>
<dbReference type="SUPFAM" id="SSF55003">
    <property type="entry name" value="PAP/Archaeal CCA-adding enzyme, C-terminal domain"/>
    <property type="match status" value="1"/>
</dbReference>
<dbReference type="FunFam" id="1.10.1410.10:FF:000001">
    <property type="entry name" value="Putative poly(A) polymerase gamma"/>
    <property type="match status" value="1"/>
</dbReference>
<feature type="region of interest" description="Disordered" evidence="15">
    <location>
        <begin position="1064"/>
        <end position="1085"/>
    </location>
</feature>
<evidence type="ECO:0000256" key="11">
    <source>
        <dbReference type="ARBA" id="ARBA00022842"/>
    </source>
</evidence>
<evidence type="ECO:0000256" key="15">
    <source>
        <dbReference type="SAM" id="MobiDB-lite"/>
    </source>
</evidence>
<keyword evidence="10" id="KW-0067">ATP-binding</keyword>
<dbReference type="GO" id="GO:0006397">
    <property type="term" value="P:mRNA processing"/>
    <property type="evidence" value="ECO:0007669"/>
    <property type="project" value="UniProtKB-KW"/>
</dbReference>
<dbReference type="Pfam" id="PF20750">
    <property type="entry name" value="PAP_NTPase"/>
    <property type="match status" value="1"/>
</dbReference>
<feature type="domain" description="Poly(A) polymerase nucleotidyltransferase" evidence="19">
    <location>
        <begin position="12"/>
        <end position="208"/>
    </location>
</feature>
<comment type="cofactor">
    <cofactor evidence="1">
        <name>Mn(2+)</name>
        <dbReference type="ChEBI" id="CHEBI:29035"/>
    </cofactor>
</comment>
<dbReference type="AlphaFoldDB" id="A0A1W5DEJ3"/>
<feature type="region of interest" description="Disordered" evidence="15">
    <location>
        <begin position="657"/>
        <end position="707"/>
    </location>
</feature>
<evidence type="ECO:0000256" key="6">
    <source>
        <dbReference type="ARBA" id="ARBA00022664"/>
    </source>
</evidence>
<dbReference type="PANTHER" id="PTHR10682:SF10">
    <property type="entry name" value="POLYNUCLEOTIDE ADENYLYLTRANSFERASE"/>
    <property type="match status" value="1"/>
</dbReference>
<evidence type="ECO:0000256" key="10">
    <source>
        <dbReference type="ARBA" id="ARBA00022840"/>
    </source>
</evidence>
<feature type="compositionally biased region" description="Polar residues" evidence="15">
    <location>
        <begin position="672"/>
        <end position="694"/>
    </location>
</feature>
<dbReference type="SUPFAM" id="SSF81301">
    <property type="entry name" value="Nucleotidyltransferase"/>
    <property type="match status" value="1"/>
</dbReference>
<evidence type="ECO:0000256" key="12">
    <source>
        <dbReference type="ARBA" id="ARBA00022884"/>
    </source>
</evidence>
<dbReference type="Pfam" id="PF09994">
    <property type="entry name" value="T6SS_Tle1-like_cat"/>
    <property type="match status" value="1"/>
</dbReference>
<evidence type="ECO:0000256" key="13">
    <source>
        <dbReference type="ARBA" id="ARBA00023211"/>
    </source>
</evidence>
<dbReference type="InterPro" id="IPR007010">
    <property type="entry name" value="PolA_pol_RNA-bd_dom"/>
</dbReference>
<dbReference type="PANTHER" id="PTHR10682">
    <property type="entry name" value="POLY A POLYMERASE"/>
    <property type="match status" value="1"/>
</dbReference>
<dbReference type="InterPro" id="IPR011068">
    <property type="entry name" value="NuclTrfase_I-like_C"/>
</dbReference>
<evidence type="ECO:0000256" key="5">
    <source>
        <dbReference type="ARBA" id="ARBA00012388"/>
    </source>
</evidence>
<evidence type="ECO:0000313" key="20">
    <source>
        <dbReference type="EMBL" id="SLM41405.1"/>
    </source>
</evidence>
<dbReference type="FunFam" id="3.30.70.590:FF:000003">
    <property type="entry name" value="Poly(A) polymerase"/>
    <property type="match status" value="1"/>
</dbReference>
<evidence type="ECO:0000256" key="14">
    <source>
        <dbReference type="ARBA" id="ARBA00023242"/>
    </source>
</evidence>
<feature type="compositionally biased region" description="Polar residues" evidence="15">
    <location>
        <begin position="625"/>
        <end position="634"/>
    </location>
</feature>
<evidence type="ECO:0000256" key="9">
    <source>
        <dbReference type="ARBA" id="ARBA00022741"/>
    </source>
</evidence>
<comment type="subcellular location">
    <subcellularLocation>
        <location evidence="3">Nucleus</location>
    </subcellularLocation>
</comment>
<dbReference type="EC" id="2.7.7.19" evidence="5"/>
<dbReference type="Pfam" id="PF04926">
    <property type="entry name" value="PAP_RNA-bind"/>
    <property type="match status" value="1"/>
</dbReference>
<evidence type="ECO:0000259" key="17">
    <source>
        <dbReference type="Pfam" id="PF04928"/>
    </source>
</evidence>
<comment type="similarity">
    <text evidence="4">Belongs to the poly(A) polymerase family.</text>
</comment>
<evidence type="ECO:0000256" key="3">
    <source>
        <dbReference type="ARBA" id="ARBA00004123"/>
    </source>
</evidence>
<dbReference type="GO" id="GO:0046872">
    <property type="term" value="F:metal ion binding"/>
    <property type="evidence" value="ECO:0007669"/>
    <property type="project" value="UniProtKB-KW"/>
</dbReference>
<feature type="compositionally biased region" description="Basic and acidic residues" evidence="15">
    <location>
        <begin position="695"/>
        <end position="707"/>
    </location>
</feature>